<evidence type="ECO:0000259" key="1">
    <source>
        <dbReference type="Pfam" id="PF12697"/>
    </source>
</evidence>
<comment type="caution">
    <text evidence="2">The sequence shown here is derived from an EMBL/GenBank/DDBJ whole genome shotgun (WGS) entry which is preliminary data.</text>
</comment>
<dbReference type="SUPFAM" id="SSF53474">
    <property type="entry name" value="alpha/beta-Hydrolases"/>
    <property type="match status" value="1"/>
</dbReference>
<sequence length="288" mass="30861">MASPSTTGSVRSADGTAIGYLRRGNGPGVVLVQGAMADARAYDRFAELLSGSFTVFSADRRGRASSPRPYGQDHDLARDVEDIDAILRTTGTSTVFGLSSGAVITLEAAKTLPRIERAVVFEPPFYDHGIDRAGIARLGQEIERGDLPSALLDALLTAGTAPAPLRRLPRPIARLLTGALLALHVRTSGSATSLRDLLPGVRYDFHDVSQANEHPERYQDLEKPLLVISGTKSPAFLQHAARTLAARNPRAELVELPGLGHDGPWNSGRPGPVAEATLRFLTQDQPHR</sequence>
<dbReference type="InterPro" id="IPR050228">
    <property type="entry name" value="Carboxylesterase_BioH"/>
</dbReference>
<gene>
    <name evidence="2" type="ORF">ACFSBI_15410</name>
</gene>
<name>A0ABW4LJV6_9MICO</name>
<reference evidence="3" key="1">
    <citation type="journal article" date="2019" name="Int. J. Syst. Evol. Microbiol.">
        <title>The Global Catalogue of Microorganisms (GCM) 10K type strain sequencing project: providing services to taxonomists for standard genome sequencing and annotation.</title>
        <authorList>
            <consortium name="The Broad Institute Genomics Platform"/>
            <consortium name="The Broad Institute Genome Sequencing Center for Infectious Disease"/>
            <person name="Wu L."/>
            <person name="Ma J."/>
        </authorList>
    </citation>
    <scope>NUCLEOTIDE SEQUENCE [LARGE SCALE GENOMIC DNA]</scope>
    <source>
        <strain evidence="3">CGMCC 1.12471</strain>
    </source>
</reference>
<evidence type="ECO:0000313" key="2">
    <source>
        <dbReference type="EMBL" id="MFD1722938.1"/>
    </source>
</evidence>
<dbReference type="InterPro" id="IPR029058">
    <property type="entry name" value="AB_hydrolase_fold"/>
</dbReference>
<dbReference type="Proteomes" id="UP001597347">
    <property type="component" value="Unassembled WGS sequence"/>
</dbReference>
<proteinExistence type="predicted"/>
<keyword evidence="3" id="KW-1185">Reference proteome</keyword>
<evidence type="ECO:0000313" key="3">
    <source>
        <dbReference type="Proteomes" id="UP001597347"/>
    </source>
</evidence>
<keyword evidence="2" id="KW-0378">Hydrolase</keyword>
<dbReference type="Pfam" id="PF12697">
    <property type="entry name" value="Abhydrolase_6"/>
    <property type="match status" value="1"/>
</dbReference>
<dbReference type="PANTHER" id="PTHR43194">
    <property type="entry name" value="HYDROLASE ALPHA/BETA FOLD FAMILY"/>
    <property type="match status" value="1"/>
</dbReference>
<dbReference type="GO" id="GO:0016787">
    <property type="term" value="F:hydrolase activity"/>
    <property type="evidence" value="ECO:0007669"/>
    <property type="project" value="UniProtKB-KW"/>
</dbReference>
<organism evidence="2 3">
    <name type="scientific">Amnibacterium endophyticum</name>
    <dbReference type="NCBI Taxonomy" id="2109337"/>
    <lineage>
        <taxon>Bacteria</taxon>
        <taxon>Bacillati</taxon>
        <taxon>Actinomycetota</taxon>
        <taxon>Actinomycetes</taxon>
        <taxon>Micrococcales</taxon>
        <taxon>Microbacteriaceae</taxon>
        <taxon>Amnibacterium</taxon>
    </lineage>
</organism>
<protein>
    <submittedName>
        <fullName evidence="2">Alpha/beta fold hydrolase</fullName>
    </submittedName>
</protein>
<dbReference type="InterPro" id="IPR000073">
    <property type="entry name" value="AB_hydrolase_1"/>
</dbReference>
<dbReference type="PANTHER" id="PTHR43194:SF2">
    <property type="entry name" value="PEROXISOMAL MEMBRANE PROTEIN LPX1"/>
    <property type="match status" value="1"/>
</dbReference>
<feature type="domain" description="AB hydrolase-1" evidence="1">
    <location>
        <begin position="29"/>
        <end position="276"/>
    </location>
</feature>
<dbReference type="EMBL" id="JBHUEA010000033">
    <property type="protein sequence ID" value="MFD1722938.1"/>
    <property type="molecule type" value="Genomic_DNA"/>
</dbReference>
<dbReference type="RefSeq" id="WP_377936480.1">
    <property type="nucleotide sequence ID" value="NZ_JBHUEA010000033.1"/>
</dbReference>
<accession>A0ABW4LJV6</accession>
<dbReference type="Gene3D" id="3.40.50.1820">
    <property type="entry name" value="alpha/beta hydrolase"/>
    <property type="match status" value="1"/>
</dbReference>